<dbReference type="PROSITE" id="PS51257">
    <property type="entry name" value="PROKAR_LIPOPROTEIN"/>
    <property type="match status" value="1"/>
</dbReference>
<protein>
    <submittedName>
        <fullName evidence="1">DUF4374 domain-containing protein</fullName>
    </submittedName>
</protein>
<dbReference type="EMBL" id="JBHUDG010000003">
    <property type="protein sequence ID" value="MFD1628710.1"/>
    <property type="molecule type" value="Genomic_DNA"/>
</dbReference>
<name>A0ABW4I7R4_9SPHI</name>
<evidence type="ECO:0000313" key="2">
    <source>
        <dbReference type="Proteomes" id="UP001597118"/>
    </source>
</evidence>
<dbReference type="Proteomes" id="UP001597118">
    <property type="component" value="Unassembled WGS sequence"/>
</dbReference>
<gene>
    <name evidence="1" type="ORF">ACFSAH_02415</name>
</gene>
<accession>A0ABW4I7R4</accession>
<reference evidence="2" key="1">
    <citation type="journal article" date="2019" name="Int. J. Syst. Evol. Microbiol.">
        <title>The Global Catalogue of Microorganisms (GCM) 10K type strain sequencing project: providing services to taxonomists for standard genome sequencing and annotation.</title>
        <authorList>
            <consortium name="The Broad Institute Genomics Platform"/>
            <consortium name="The Broad Institute Genome Sequencing Center for Infectious Disease"/>
            <person name="Wu L."/>
            <person name="Ma J."/>
        </authorList>
    </citation>
    <scope>NUCLEOTIDE SEQUENCE [LARGE SCALE GENOMIC DNA]</scope>
    <source>
        <strain evidence="2">CCUG 53762</strain>
    </source>
</reference>
<dbReference type="InterPro" id="IPR025401">
    <property type="entry name" value="DUF4374"/>
</dbReference>
<comment type="caution">
    <text evidence="1">The sequence shown here is derived from an EMBL/GenBank/DDBJ whole genome shotgun (WGS) entry which is preliminary data.</text>
</comment>
<dbReference type="RefSeq" id="WP_379661096.1">
    <property type="nucleotide sequence ID" value="NZ_JBHUDG010000003.1"/>
</dbReference>
<dbReference type="Pfam" id="PF14298">
    <property type="entry name" value="DUF4374"/>
    <property type="match status" value="2"/>
</dbReference>
<keyword evidence="2" id="KW-1185">Reference proteome</keyword>
<organism evidence="1 2">
    <name type="scientific">Pseudopedobacter beijingensis</name>
    <dbReference type="NCBI Taxonomy" id="1207056"/>
    <lineage>
        <taxon>Bacteria</taxon>
        <taxon>Pseudomonadati</taxon>
        <taxon>Bacteroidota</taxon>
        <taxon>Sphingobacteriia</taxon>
        <taxon>Sphingobacteriales</taxon>
        <taxon>Sphingobacteriaceae</taxon>
        <taxon>Pseudopedobacter</taxon>
    </lineage>
</organism>
<sequence>MKISNKIAILAATSLAILSACDKKTSFVEPDPVSEDTTKTKYIVTVTPANSTGVADYILEVDSLHKGSISILGNGIEQEGTYRYYVTHKNKFFSMLYGQGNPGAVTTYGLNAAGKLTKISNFQSETVQTFAPMKDDIVLIKIPRSGTNQTANFFRVNADKQEIVGTADHDIVKLAGNGERAHFTWATQFGDKLLAPYMSIRGLSTDAFGTSFPDSTWVAVFSYPDLRLEKIIRDNRTASIGAYMNNGLAVDEQGDVYGFSPASATEPHPTELGPDGKTKLTIQTTTKPSAIVRIKKGTTAFDQTYFFNVQEKSGGHHIANQTYIGKGKFMLNMYGAPGTVAYNNTRKLAVVDVYAQTFKWVTGLPEVITSFTTRYNITSDDAKVGYLGVNTPDGNYVYAIDGETAVATRGLKVEGGNITAIQKLKY</sequence>
<evidence type="ECO:0000313" key="1">
    <source>
        <dbReference type="EMBL" id="MFD1628710.1"/>
    </source>
</evidence>
<proteinExistence type="predicted"/>